<evidence type="ECO:0000313" key="2">
    <source>
        <dbReference type="EMBL" id="QEN03908.1"/>
    </source>
</evidence>
<dbReference type="Pfam" id="PF03334">
    <property type="entry name" value="PhaG_MnhG_YufB"/>
    <property type="match status" value="1"/>
</dbReference>
<dbReference type="Proteomes" id="UP000323824">
    <property type="component" value="Chromosome"/>
</dbReference>
<keyword evidence="1" id="KW-0812">Transmembrane</keyword>
<sequence length="104" mass="11239">MGIVSDFFLIAGVITLLISGIGIVRLPSFLTRIHPVAKSTTLGIILFFIGIGLKEPGWAPKLFVAIVLFMFTGPVSASALGRTGLTEDDKKKFYPVIDKEESND</sequence>
<proteinExistence type="predicted"/>
<dbReference type="InterPro" id="IPR005133">
    <property type="entry name" value="PhaG_MnhG_YufB"/>
</dbReference>
<dbReference type="EMBL" id="CP035807">
    <property type="protein sequence ID" value="QEN03908.1"/>
    <property type="molecule type" value="Genomic_DNA"/>
</dbReference>
<dbReference type="PANTHER" id="PTHR34703">
    <property type="entry name" value="ANTIPORTER SUBUNIT MNHG2-RELATED"/>
    <property type="match status" value="1"/>
</dbReference>
<dbReference type="GO" id="GO:0015385">
    <property type="term" value="F:sodium:proton antiporter activity"/>
    <property type="evidence" value="ECO:0007669"/>
    <property type="project" value="TreeGrafter"/>
</dbReference>
<dbReference type="AlphaFoldDB" id="A0A5C1Q962"/>
<evidence type="ECO:0000313" key="3">
    <source>
        <dbReference type="Proteomes" id="UP000323824"/>
    </source>
</evidence>
<keyword evidence="3" id="KW-1185">Reference proteome</keyword>
<reference evidence="2 3" key="2">
    <citation type="submission" date="2019-09" db="EMBL/GenBank/DDBJ databases">
        <title>Complete Genome Sequence and Methylome Analysis of free living Spirochaetas.</title>
        <authorList>
            <person name="Leshcheva N."/>
            <person name="Mikheeva N."/>
        </authorList>
    </citation>
    <scope>NUCLEOTIDE SEQUENCE [LARGE SCALE GENOMIC DNA]</scope>
    <source>
        <strain evidence="2 3">P</strain>
    </source>
</reference>
<feature type="transmembrane region" description="Helical" evidence="1">
    <location>
        <begin position="59"/>
        <end position="81"/>
    </location>
</feature>
<evidence type="ECO:0008006" key="4">
    <source>
        <dbReference type="Google" id="ProtNLM"/>
    </source>
</evidence>
<dbReference type="RefSeq" id="WP_149567165.1">
    <property type="nucleotide sequence ID" value="NZ_CP035807.1"/>
</dbReference>
<feature type="transmembrane region" description="Helical" evidence="1">
    <location>
        <begin position="36"/>
        <end position="53"/>
    </location>
</feature>
<keyword evidence="1" id="KW-0472">Membrane</keyword>
<keyword evidence="1" id="KW-1133">Transmembrane helix</keyword>
<reference evidence="2 3" key="1">
    <citation type="submission" date="2019-02" db="EMBL/GenBank/DDBJ databases">
        <authorList>
            <person name="Fomenkov A."/>
            <person name="Dubinina G."/>
            <person name="Grabovich M."/>
            <person name="Vincze T."/>
            <person name="Roberts R.J."/>
        </authorList>
    </citation>
    <scope>NUCLEOTIDE SEQUENCE [LARGE SCALE GENOMIC DNA]</scope>
    <source>
        <strain evidence="2 3">P</strain>
    </source>
</reference>
<dbReference type="KEGG" id="sper:EW093_04075"/>
<feature type="transmembrane region" description="Helical" evidence="1">
    <location>
        <begin position="6"/>
        <end position="24"/>
    </location>
</feature>
<evidence type="ECO:0000256" key="1">
    <source>
        <dbReference type="SAM" id="Phobius"/>
    </source>
</evidence>
<organism evidence="2 3">
    <name type="scientific">Thiospirochaeta perfilievii</name>
    <dbReference type="NCBI Taxonomy" id="252967"/>
    <lineage>
        <taxon>Bacteria</taxon>
        <taxon>Pseudomonadati</taxon>
        <taxon>Spirochaetota</taxon>
        <taxon>Spirochaetia</taxon>
        <taxon>Spirochaetales</taxon>
        <taxon>Spirochaetaceae</taxon>
        <taxon>Thiospirochaeta</taxon>
    </lineage>
</organism>
<gene>
    <name evidence="2" type="ORF">EW093_04075</name>
</gene>
<protein>
    <recommendedName>
        <fullName evidence="4">Monovalent cation/H(+) antiporter subunit G</fullName>
    </recommendedName>
</protein>
<name>A0A5C1Q962_9SPIO</name>
<dbReference type="OrthoDB" id="4427992at2"/>
<dbReference type="PANTHER" id="PTHR34703:SF1">
    <property type="entry name" value="ANTIPORTER SUBUNIT MNHG2-RELATED"/>
    <property type="match status" value="1"/>
</dbReference>
<accession>A0A5C1Q962</accession>